<evidence type="ECO:0000313" key="3">
    <source>
        <dbReference type="Proteomes" id="UP000309133"/>
    </source>
</evidence>
<accession>A0A4S4FNP5</accession>
<dbReference type="AlphaFoldDB" id="A0A4S4FNP5"/>
<keyword evidence="3" id="KW-1185">Reference proteome</keyword>
<dbReference type="Gene3D" id="3.40.50.720">
    <property type="entry name" value="NAD(P)-binding Rossmann-like Domain"/>
    <property type="match status" value="1"/>
</dbReference>
<proteinExistence type="predicted"/>
<dbReference type="SUPFAM" id="SSF51735">
    <property type="entry name" value="NAD(P)-binding Rossmann-fold domains"/>
    <property type="match status" value="1"/>
</dbReference>
<dbReference type="InterPro" id="IPR050700">
    <property type="entry name" value="YIM1/Zinc_Alcohol_DH_Fams"/>
</dbReference>
<dbReference type="OrthoDB" id="3175656at2"/>
<dbReference type="Pfam" id="PF13602">
    <property type="entry name" value="ADH_zinc_N_2"/>
    <property type="match status" value="1"/>
</dbReference>
<evidence type="ECO:0000259" key="1">
    <source>
        <dbReference type="SMART" id="SM00829"/>
    </source>
</evidence>
<dbReference type="SMART" id="SM00829">
    <property type="entry name" value="PKS_ER"/>
    <property type="match status" value="1"/>
</dbReference>
<dbReference type="InterPro" id="IPR013154">
    <property type="entry name" value="ADH-like_N"/>
</dbReference>
<dbReference type="InterPro" id="IPR036291">
    <property type="entry name" value="NAD(P)-bd_dom_sf"/>
</dbReference>
<dbReference type="EMBL" id="SSSM01000004">
    <property type="protein sequence ID" value="THG31125.1"/>
    <property type="molecule type" value="Genomic_DNA"/>
</dbReference>
<protein>
    <submittedName>
        <fullName evidence="2">NADP-dependent oxidoreductase</fullName>
    </submittedName>
</protein>
<dbReference type="PANTHER" id="PTHR11695">
    <property type="entry name" value="ALCOHOL DEHYDROGENASE RELATED"/>
    <property type="match status" value="1"/>
</dbReference>
<dbReference type="SUPFAM" id="SSF50129">
    <property type="entry name" value="GroES-like"/>
    <property type="match status" value="1"/>
</dbReference>
<feature type="domain" description="Enoyl reductase (ER)" evidence="1">
    <location>
        <begin position="10"/>
        <end position="312"/>
    </location>
</feature>
<dbReference type="Gene3D" id="3.90.180.10">
    <property type="entry name" value="Medium-chain alcohol dehydrogenases, catalytic domain"/>
    <property type="match status" value="1"/>
</dbReference>
<evidence type="ECO:0000313" key="2">
    <source>
        <dbReference type="EMBL" id="THG31125.1"/>
    </source>
</evidence>
<gene>
    <name evidence="2" type="ORF">E6C64_10180</name>
</gene>
<dbReference type="PANTHER" id="PTHR11695:SF294">
    <property type="entry name" value="RETICULON-4-INTERACTING PROTEIN 1, MITOCHONDRIAL"/>
    <property type="match status" value="1"/>
</dbReference>
<dbReference type="Pfam" id="PF08240">
    <property type="entry name" value="ADH_N"/>
    <property type="match status" value="1"/>
</dbReference>
<dbReference type="Proteomes" id="UP000309133">
    <property type="component" value="Unassembled WGS sequence"/>
</dbReference>
<dbReference type="GO" id="GO:0016491">
    <property type="term" value="F:oxidoreductase activity"/>
    <property type="evidence" value="ECO:0007669"/>
    <property type="project" value="InterPro"/>
</dbReference>
<name>A0A4S4FNP5_9MICO</name>
<dbReference type="InterPro" id="IPR011032">
    <property type="entry name" value="GroES-like_sf"/>
</dbReference>
<dbReference type="CDD" id="cd05289">
    <property type="entry name" value="MDR_like_2"/>
    <property type="match status" value="1"/>
</dbReference>
<reference evidence="2 3" key="1">
    <citation type="submission" date="2019-04" db="EMBL/GenBank/DDBJ databases">
        <authorList>
            <person name="Jiang L."/>
        </authorList>
    </citation>
    <scope>NUCLEOTIDE SEQUENCE [LARGE SCALE GENOMIC DNA]</scope>
    <source>
        <strain evidence="2 3">YIM 131853</strain>
    </source>
</reference>
<organism evidence="2 3">
    <name type="scientific">Naasia lichenicola</name>
    <dbReference type="NCBI Taxonomy" id="2565933"/>
    <lineage>
        <taxon>Bacteria</taxon>
        <taxon>Bacillati</taxon>
        <taxon>Actinomycetota</taxon>
        <taxon>Actinomycetes</taxon>
        <taxon>Micrococcales</taxon>
        <taxon>Microbacteriaceae</taxon>
        <taxon>Naasia</taxon>
    </lineage>
</organism>
<dbReference type="InterPro" id="IPR020843">
    <property type="entry name" value="ER"/>
</dbReference>
<sequence>MRAMAVASPGGPESLRLVEMPTPTRVGHEVLVRVVAAGVNPVDAKSRAGAGVSPGSDWPMVPGYDFSGVVVQTPYEAFPLSPGDEVFGMTAFPRTGGSYAEYVSVPAFSVARKPSVLSHAEAAAVPLAALTAWGAVVDLAKAHEGQKVLIHAGAGGVGHLAVQIAAYFGAEVVTTASPKNAEWLLELGASRVIDYTTTEFEDELADLDVVIDGVGNAKHSTGSRSLQVLRPGGLIVSLPSAGWPTMIEDAAAAGMRATHYFVQPDAGTLSVIARLITSGDVRVTADTVLPLEEAERAHILMESGHVRGKIALKVSDY</sequence>
<comment type="caution">
    <text evidence="2">The sequence shown here is derived from an EMBL/GenBank/DDBJ whole genome shotgun (WGS) entry which is preliminary data.</text>
</comment>